<reference evidence="2 3" key="1">
    <citation type="submission" date="2017-06" db="EMBL/GenBank/DDBJ databases">
        <title>Genome sequencing and assembly of Stenotrophomonas maltophilia DF07.</title>
        <authorList>
            <person name="Iyer R."/>
        </authorList>
    </citation>
    <scope>NUCLEOTIDE SEQUENCE [LARGE SCALE GENOMIC DNA]</scope>
    <source>
        <strain evidence="2 3">DF07</strain>
    </source>
</reference>
<proteinExistence type="predicted"/>
<sequence length="183" mass="19399">MKPRIFRPATRWLIGLLPLVSVPAAFAQSPPLIVVEDHGGASALPYYQALDLQPRTGSRPSPRIEMPRLPEGPSGEAAMLPVRSAHLAPGDVAPRAIQAPGLTPMFLVGDDQRSHAWLRQRAPALRELGAVGLVVQVESPEALASLRALAPGLMLAPASGDELAGRLGLRHYPVLVTATGIEQ</sequence>
<comment type="caution">
    <text evidence="2">The sequence shown here is derived from an EMBL/GenBank/DDBJ whole genome shotgun (WGS) entry which is preliminary data.</text>
</comment>
<gene>
    <name evidence="2" type="ORF">CEK00_04005</name>
</gene>
<feature type="signal peptide" evidence="1">
    <location>
        <begin position="1"/>
        <end position="27"/>
    </location>
</feature>
<dbReference type="Pfam" id="PF11072">
    <property type="entry name" value="DUF2859"/>
    <property type="match status" value="1"/>
</dbReference>
<dbReference type="Proteomes" id="UP000216433">
    <property type="component" value="Unassembled WGS sequence"/>
</dbReference>
<organism evidence="2 3">
    <name type="scientific">Stenotrophomonas maltophilia</name>
    <name type="common">Pseudomonas maltophilia</name>
    <name type="synonym">Xanthomonas maltophilia</name>
    <dbReference type="NCBI Taxonomy" id="40324"/>
    <lineage>
        <taxon>Bacteria</taxon>
        <taxon>Pseudomonadati</taxon>
        <taxon>Pseudomonadota</taxon>
        <taxon>Gammaproteobacteria</taxon>
        <taxon>Lysobacterales</taxon>
        <taxon>Lysobacteraceae</taxon>
        <taxon>Stenotrophomonas</taxon>
        <taxon>Stenotrophomonas maltophilia group</taxon>
    </lineage>
</organism>
<dbReference type="NCBIfam" id="TIGR03765">
    <property type="entry name" value="ICE_PFL_4695"/>
    <property type="match status" value="1"/>
</dbReference>
<evidence type="ECO:0000313" key="2">
    <source>
        <dbReference type="EMBL" id="PAM73707.1"/>
    </source>
</evidence>
<keyword evidence="1" id="KW-0732">Signal</keyword>
<dbReference type="AlphaFoldDB" id="A0A270NNX4"/>
<accession>A0A270NNX4</accession>
<feature type="chain" id="PRO_5012605592" evidence="1">
    <location>
        <begin position="28"/>
        <end position="183"/>
    </location>
</feature>
<name>A0A270NNX4_STEMA</name>
<evidence type="ECO:0000256" key="1">
    <source>
        <dbReference type="SAM" id="SignalP"/>
    </source>
</evidence>
<evidence type="ECO:0000313" key="3">
    <source>
        <dbReference type="Proteomes" id="UP000216433"/>
    </source>
</evidence>
<dbReference type="EMBL" id="NJGC01000003">
    <property type="protein sequence ID" value="PAM73707.1"/>
    <property type="molecule type" value="Genomic_DNA"/>
</dbReference>
<dbReference type="InterPro" id="IPR021300">
    <property type="entry name" value="Integr_conj_element_PFL4695"/>
</dbReference>
<protein>
    <submittedName>
        <fullName evidence="2">Integrating conjugative element protein</fullName>
    </submittedName>
</protein>
<dbReference type="RefSeq" id="WP_073658580.1">
    <property type="nucleotide sequence ID" value="NZ_NJGC01000003.1"/>
</dbReference>